<dbReference type="Pfam" id="PF00126">
    <property type="entry name" value="HTH_1"/>
    <property type="match status" value="1"/>
</dbReference>
<dbReference type="Gene3D" id="1.10.10.10">
    <property type="entry name" value="Winged helix-like DNA-binding domain superfamily/Winged helix DNA-binding domain"/>
    <property type="match status" value="1"/>
</dbReference>
<evidence type="ECO:0000256" key="1">
    <source>
        <dbReference type="ARBA" id="ARBA00009437"/>
    </source>
</evidence>
<dbReference type="InterPro" id="IPR036388">
    <property type="entry name" value="WH-like_DNA-bd_sf"/>
</dbReference>
<comment type="caution">
    <text evidence="6">The sequence shown here is derived from an EMBL/GenBank/DDBJ whole genome shotgun (WGS) entry which is preliminary data.</text>
</comment>
<dbReference type="InterPro" id="IPR005119">
    <property type="entry name" value="LysR_subst-bd"/>
</dbReference>
<proteinExistence type="inferred from homology"/>
<protein>
    <submittedName>
        <fullName evidence="6">LysR substrate-binding domain-containing protein</fullName>
    </submittedName>
</protein>
<evidence type="ECO:0000259" key="5">
    <source>
        <dbReference type="PROSITE" id="PS50931"/>
    </source>
</evidence>
<name>A0ABW6ZZ43_9HYPH</name>
<dbReference type="Pfam" id="PF03466">
    <property type="entry name" value="LysR_substrate"/>
    <property type="match status" value="1"/>
</dbReference>
<dbReference type="InterPro" id="IPR000847">
    <property type="entry name" value="LysR_HTH_N"/>
</dbReference>
<evidence type="ECO:0000256" key="3">
    <source>
        <dbReference type="ARBA" id="ARBA00023125"/>
    </source>
</evidence>
<dbReference type="SUPFAM" id="SSF53850">
    <property type="entry name" value="Periplasmic binding protein-like II"/>
    <property type="match status" value="1"/>
</dbReference>
<evidence type="ECO:0000256" key="2">
    <source>
        <dbReference type="ARBA" id="ARBA00023015"/>
    </source>
</evidence>
<dbReference type="EMBL" id="JBAFVH010000010">
    <property type="protein sequence ID" value="MFG1374021.1"/>
    <property type="molecule type" value="Genomic_DNA"/>
</dbReference>
<gene>
    <name evidence="6" type="ORF">V5F32_17725</name>
</gene>
<reference evidence="6 7" key="1">
    <citation type="submission" date="2024-02" db="EMBL/GenBank/DDBJ databases">
        <title>Expansion and revision of Xanthobacter and proposal of Roseixanthobacter gen. nov.</title>
        <authorList>
            <person name="Soltysiak M.P.M."/>
            <person name="Jalihal A."/>
            <person name="Ory A."/>
            <person name="Chrisophersen C."/>
            <person name="Lee A.D."/>
            <person name="Boulton J."/>
            <person name="Springer M."/>
        </authorList>
    </citation>
    <scope>NUCLEOTIDE SEQUENCE [LARGE SCALE GENOMIC DNA]</scope>
    <source>
        <strain evidence="6 7">23A</strain>
    </source>
</reference>
<keyword evidence="4" id="KW-0804">Transcription</keyword>
<dbReference type="PROSITE" id="PS50931">
    <property type="entry name" value="HTH_LYSR"/>
    <property type="match status" value="1"/>
</dbReference>
<dbReference type="PANTHER" id="PTHR30579:SF7">
    <property type="entry name" value="HTH-TYPE TRANSCRIPTIONAL REGULATOR LRHA-RELATED"/>
    <property type="match status" value="1"/>
</dbReference>
<dbReference type="Proteomes" id="UP001604002">
    <property type="component" value="Unassembled WGS sequence"/>
</dbReference>
<evidence type="ECO:0000313" key="7">
    <source>
        <dbReference type="Proteomes" id="UP001604002"/>
    </source>
</evidence>
<feature type="domain" description="HTH lysR-type" evidence="5">
    <location>
        <begin position="6"/>
        <end position="63"/>
    </location>
</feature>
<evidence type="ECO:0000313" key="6">
    <source>
        <dbReference type="EMBL" id="MFG1374021.1"/>
    </source>
</evidence>
<keyword evidence="7" id="KW-1185">Reference proteome</keyword>
<dbReference type="RefSeq" id="WP_149577733.1">
    <property type="nucleotide sequence ID" value="NZ_JAKOAT010000006.1"/>
</dbReference>
<dbReference type="PRINTS" id="PR00039">
    <property type="entry name" value="HTHLYSR"/>
</dbReference>
<evidence type="ECO:0000256" key="4">
    <source>
        <dbReference type="ARBA" id="ARBA00023163"/>
    </source>
</evidence>
<organism evidence="6 7">
    <name type="scientific">Xanthobacter oligotrophicus</name>
    <dbReference type="NCBI Taxonomy" id="2607286"/>
    <lineage>
        <taxon>Bacteria</taxon>
        <taxon>Pseudomonadati</taxon>
        <taxon>Pseudomonadota</taxon>
        <taxon>Alphaproteobacteria</taxon>
        <taxon>Hyphomicrobiales</taxon>
        <taxon>Xanthobacteraceae</taxon>
        <taxon>Xanthobacter</taxon>
    </lineage>
</organism>
<dbReference type="InterPro" id="IPR050176">
    <property type="entry name" value="LTTR"/>
</dbReference>
<keyword evidence="3" id="KW-0238">DNA-binding</keyword>
<dbReference type="SUPFAM" id="SSF46785">
    <property type="entry name" value="Winged helix' DNA-binding domain"/>
    <property type="match status" value="1"/>
</dbReference>
<accession>A0ABW6ZZ43</accession>
<dbReference type="Gene3D" id="3.40.190.10">
    <property type="entry name" value="Periplasmic binding protein-like II"/>
    <property type="match status" value="2"/>
</dbReference>
<comment type="similarity">
    <text evidence="1">Belongs to the LysR transcriptional regulatory family.</text>
</comment>
<keyword evidence="2" id="KW-0805">Transcription regulation</keyword>
<dbReference type="PANTHER" id="PTHR30579">
    <property type="entry name" value="TRANSCRIPTIONAL REGULATOR"/>
    <property type="match status" value="1"/>
</dbReference>
<sequence>MRFPDLELDLLRAFVAVAETGGFTAAAEVVGRSQSAVSQKILKLEDLLGRRVFERTSRSLTLTREGEKLLGMARRILELNDLAVRSLLEPTVGSLRLGVSEDFMPNLLPGMLARFQRLYPGLHMELRTALSCELLAAYDAGQLDAVIAKKDGTAQRGRVIWREQLVWMASVDYQPDFERPAPLVLLPPPCTYREVMIQALDAVRRPWFAACTASSLTGIRAAVAGGLGVTVLGRSFIGPDMQALRAPDHWPALPMTEVVLVGEERAEADLVRPLVTFLTETLAAQAFPAAVA</sequence>
<dbReference type="InterPro" id="IPR036390">
    <property type="entry name" value="WH_DNA-bd_sf"/>
</dbReference>